<dbReference type="Pfam" id="PF13774">
    <property type="entry name" value="Longin"/>
    <property type="match status" value="1"/>
</dbReference>
<keyword evidence="5 9" id="KW-1133">Transmembrane helix</keyword>
<dbReference type="Proteomes" id="UP000008743">
    <property type="component" value="Unassembled WGS sequence"/>
</dbReference>
<dbReference type="Pfam" id="PF00957">
    <property type="entry name" value="Synaptobrevin"/>
    <property type="match status" value="1"/>
</dbReference>
<dbReference type="RefSeq" id="XP_004342909.1">
    <property type="nucleotide sequence ID" value="XM_004342860.2"/>
</dbReference>
<dbReference type="SMART" id="SM01270">
    <property type="entry name" value="Longin"/>
    <property type="match status" value="1"/>
</dbReference>
<accession>A0A0D2W0J6</accession>
<dbReference type="Gene3D" id="1.20.5.110">
    <property type="match status" value="1"/>
</dbReference>
<proteinExistence type="inferred from homology"/>
<keyword evidence="13" id="KW-1185">Reference proteome</keyword>
<keyword evidence="3 9" id="KW-0812">Transmembrane</keyword>
<dbReference type="AlphaFoldDB" id="A0A0D2W0J6"/>
<dbReference type="SUPFAM" id="SSF64356">
    <property type="entry name" value="SNARE-like"/>
    <property type="match status" value="1"/>
</dbReference>
<sequence length="212" mass="24319">MSIIYSLVSCGSTILAEYTDKTGNFTTITQTILDKIPPQNAKMTYVYDRHLFHYIAEDGFVYLCMADEAFGRRVPFAFLLDVKSRFESTYKARARTAFAYGLNRELAPILKQQMEYYSQNPNSDRINQVRNEIAQVKDVMVQNIEKVLERGERIDLLVDKADNLNQAAFQFKKSSTKLKRNFCWQNARLTIIIVIVVAVILTLIILLATGKI</sequence>
<dbReference type="eggNOG" id="KOG0859">
    <property type="taxonomic scope" value="Eukaryota"/>
</dbReference>
<evidence type="ECO:0000259" key="10">
    <source>
        <dbReference type="PROSITE" id="PS50859"/>
    </source>
</evidence>
<dbReference type="GO" id="GO:0015031">
    <property type="term" value="P:protein transport"/>
    <property type="evidence" value="ECO:0007669"/>
    <property type="project" value="UniProtKB-KW"/>
</dbReference>
<dbReference type="PROSITE" id="PS00417">
    <property type="entry name" value="SYNAPTOBREVIN"/>
    <property type="match status" value="1"/>
</dbReference>
<evidence type="ECO:0000259" key="11">
    <source>
        <dbReference type="PROSITE" id="PS50892"/>
    </source>
</evidence>
<dbReference type="PROSITE" id="PS50892">
    <property type="entry name" value="V_SNARE"/>
    <property type="match status" value="1"/>
</dbReference>
<name>A0A0D2W0J6_CAPO3</name>
<evidence type="ECO:0000256" key="7">
    <source>
        <dbReference type="ARBA" id="ARBA00046280"/>
    </source>
</evidence>
<evidence type="ECO:0000256" key="2">
    <source>
        <dbReference type="ARBA" id="ARBA00022448"/>
    </source>
</evidence>
<dbReference type="InterPro" id="IPR051097">
    <property type="entry name" value="Synaptobrevin-like_transport"/>
</dbReference>
<dbReference type="FunFam" id="1.20.5.110:FF:000004">
    <property type="entry name" value="Vesicle-associated membrane protein 7"/>
    <property type="match status" value="1"/>
</dbReference>
<dbReference type="PhylomeDB" id="A0A0D2W0J6"/>
<keyword evidence="6 9" id="KW-0472">Membrane</keyword>
<evidence type="ECO:0000313" key="13">
    <source>
        <dbReference type="Proteomes" id="UP000008743"/>
    </source>
</evidence>
<dbReference type="PANTHER" id="PTHR21136:SF168">
    <property type="entry name" value="VESICLE-ASSOCIATED MEMBRANE PROTEIN 9"/>
    <property type="match status" value="1"/>
</dbReference>
<evidence type="ECO:0000256" key="9">
    <source>
        <dbReference type="SAM" id="Phobius"/>
    </source>
</evidence>
<dbReference type="GO" id="GO:0016020">
    <property type="term" value="C:membrane"/>
    <property type="evidence" value="ECO:0007669"/>
    <property type="project" value="InterPro"/>
</dbReference>
<dbReference type="STRING" id="595528.A0A0D2W0J6"/>
<dbReference type="SUPFAM" id="SSF58038">
    <property type="entry name" value="SNARE fusion complex"/>
    <property type="match status" value="1"/>
</dbReference>
<evidence type="ECO:0000256" key="6">
    <source>
        <dbReference type="ARBA" id="ARBA00023136"/>
    </source>
</evidence>
<dbReference type="EMBL" id="KE346375">
    <property type="protein sequence ID" value="KJE97732.1"/>
    <property type="molecule type" value="Genomic_DNA"/>
</dbReference>
<feature type="domain" description="Longin" evidence="10">
    <location>
        <begin position="3"/>
        <end position="110"/>
    </location>
</feature>
<feature type="domain" description="V-SNARE coiled-coil homology" evidence="11">
    <location>
        <begin position="125"/>
        <end position="185"/>
    </location>
</feature>
<evidence type="ECO:0000256" key="3">
    <source>
        <dbReference type="ARBA" id="ARBA00022692"/>
    </source>
</evidence>
<dbReference type="GO" id="GO:0016192">
    <property type="term" value="P:vesicle-mediated transport"/>
    <property type="evidence" value="ECO:0007669"/>
    <property type="project" value="InterPro"/>
</dbReference>
<keyword evidence="8" id="KW-0175">Coiled coil</keyword>
<reference evidence="13" key="1">
    <citation type="submission" date="2011-02" db="EMBL/GenBank/DDBJ databases">
        <title>The Genome Sequence of Capsaspora owczarzaki ATCC 30864.</title>
        <authorList>
            <person name="Russ C."/>
            <person name="Cuomo C."/>
            <person name="Burger G."/>
            <person name="Gray M.W."/>
            <person name="Holland P.W.H."/>
            <person name="King N."/>
            <person name="Lang F.B.F."/>
            <person name="Roger A.J."/>
            <person name="Ruiz-Trillo I."/>
            <person name="Young S.K."/>
            <person name="Zeng Q."/>
            <person name="Gargeya S."/>
            <person name="Alvarado L."/>
            <person name="Berlin A."/>
            <person name="Chapman S.B."/>
            <person name="Chen Z."/>
            <person name="Freedman E."/>
            <person name="Gellesch M."/>
            <person name="Goldberg J."/>
            <person name="Griggs A."/>
            <person name="Gujja S."/>
            <person name="Heilman E."/>
            <person name="Heiman D."/>
            <person name="Howarth C."/>
            <person name="Mehta T."/>
            <person name="Neiman D."/>
            <person name="Pearson M."/>
            <person name="Roberts A."/>
            <person name="Saif S."/>
            <person name="Shea T."/>
            <person name="Shenoy N."/>
            <person name="Sisk P."/>
            <person name="Stolte C."/>
            <person name="Sykes S."/>
            <person name="White J."/>
            <person name="Yandava C."/>
            <person name="Haas B."/>
            <person name="Nusbaum C."/>
            <person name="Birren B."/>
        </authorList>
    </citation>
    <scope>NUCLEOTIDE SEQUENCE</scope>
    <source>
        <strain evidence="13">ATCC 30864</strain>
    </source>
</reference>
<dbReference type="InterPro" id="IPR010908">
    <property type="entry name" value="Longin_dom"/>
</dbReference>
<evidence type="ECO:0000256" key="4">
    <source>
        <dbReference type="ARBA" id="ARBA00022927"/>
    </source>
</evidence>
<comment type="similarity">
    <text evidence="1">Belongs to the synaptobrevin family.</text>
</comment>
<dbReference type="GO" id="GO:0012505">
    <property type="term" value="C:endomembrane system"/>
    <property type="evidence" value="ECO:0007669"/>
    <property type="project" value="UniProtKB-SubCell"/>
</dbReference>
<dbReference type="PRINTS" id="PR00219">
    <property type="entry name" value="SYNAPTOBREVN"/>
</dbReference>
<dbReference type="OrthoDB" id="248747at2759"/>
<dbReference type="InterPro" id="IPR042855">
    <property type="entry name" value="V_SNARE_CC"/>
</dbReference>
<evidence type="ECO:0000256" key="5">
    <source>
        <dbReference type="ARBA" id="ARBA00022989"/>
    </source>
</evidence>
<dbReference type="CDD" id="cd15843">
    <property type="entry name" value="R-SNARE"/>
    <property type="match status" value="1"/>
</dbReference>
<dbReference type="CDD" id="cd14824">
    <property type="entry name" value="Longin"/>
    <property type="match status" value="1"/>
</dbReference>
<evidence type="ECO:0000313" key="12">
    <source>
        <dbReference type="EMBL" id="KJE97732.1"/>
    </source>
</evidence>
<dbReference type="PROSITE" id="PS50859">
    <property type="entry name" value="LONGIN"/>
    <property type="match status" value="1"/>
</dbReference>
<dbReference type="InterPro" id="IPR001388">
    <property type="entry name" value="Synaptobrevin-like"/>
</dbReference>
<organism evidence="12 13">
    <name type="scientific">Capsaspora owczarzaki (strain ATCC 30864)</name>
    <dbReference type="NCBI Taxonomy" id="595528"/>
    <lineage>
        <taxon>Eukaryota</taxon>
        <taxon>Filasterea</taxon>
        <taxon>Capsaspora</taxon>
    </lineage>
</organism>
<dbReference type="GO" id="GO:0005737">
    <property type="term" value="C:cytoplasm"/>
    <property type="evidence" value="ECO:0007669"/>
    <property type="project" value="UniProtKB-ARBA"/>
</dbReference>
<dbReference type="Gene3D" id="3.30.450.50">
    <property type="entry name" value="Longin domain"/>
    <property type="match status" value="1"/>
</dbReference>
<comment type="subcellular location">
    <subcellularLocation>
        <location evidence="7">Endomembrane system</location>
        <topology evidence="7">Single-pass type IV membrane protein</topology>
    </subcellularLocation>
</comment>
<keyword evidence="2" id="KW-0813">Transport</keyword>
<gene>
    <name evidence="12" type="ORF">CAOG_007836</name>
</gene>
<dbReference type="FunFam" id="3.30.450.50:FF:000015">
    <property type="entry name" value="Synaptobrevin 2 isoform 1"/>
    <property type="match status" value="1"/>
</dbReference>
<evidence type="ECO:0000256" key="8">
    <source>
        <dbReference type="PROSITE-ProRule" id="PRU00290"/>
    </source>
</evidence>
<evidence type="ECO:0000256" key="1">
    <source>
        <dbReference type="ARBA" id="ARBA00008025"/>
    </source>
</evidence>
<protein>
    <submittedName>
        <fullName evidence="12">Vesicle-associated membrane protein</fullName>
    </submittedName>
</protein>
<dbReference type="InParanoid" id="A0A0D2W0J6"/>
<feature type="transmembrane region" description="Helical" evidence="9">
    <location>
        <begin position="189"/>
        <end position="208"/>
    </location>
</feature>
<keyword evidence="4" id="KW-0653">Protein transport</keyword>
<dbReference type="InterPro" id="IPR011012">
    <property type="entry name" value="Longin-like_dom_sf"/>
</dbReference>
<dbReference type="PANTHER" id="PTHR21136">
    <property type="entry name" value="SNARE PROTEINS"/>
    <property type="match status" value="1"/>
</dbReference>
<dbReference type="OMA" id="NTKLMIM"/>